<evidence type="ECO:0000313" key="2">
    <source>
        <dbReference type="EMBL" id="NXU01054.1"/>
    </source>
</evidence>
<reference evidence="2 3" key="1">
    <citation type="submission" date="2019-09" db="EMBL/GenBank/DDBJ databases">
        <title>Bird 10,000 Genomes (B10K) Project - Family phase.</title>
        <authorList>
            <person name="Zhang G."/>
        </authorList>
    </citation>
    <scope>NUCLEOTIDE SEQUENCE [LARGE SCALE GENOMIC DNA]</scope>
    <source>
        <strain evidence="2">B10K-DU-012-02</strain>
    </source>
</reference>
<protein>
    <submittedName>
        <fullName evidence="2">OSGI2 inhibitor</fullName>
    </submittedName>
</protein>
<dbReference type="Proteomes" id="UP000566314">
    <property type="component" value="Unassembled WGS sequence"/>
</dbReference>
<dbReference type="InterPro" id="IPR029731">
    <property type="entry name" value="OSGIN1/2"/>
</dbReference>
<feature type="region of interest" description="Disordered" evidence="1">
    <location>
        <begin position="92"/>
        <end position="118"/>
    </location>
</feature>
<dbReference type="GO" id="GO:0030308">
    <property type="term" value="P:negative regulation of cell growth"/>
    <property type="evidence" value="ECO:0007669"/>
    <property type="project" value="TreeGrafter"/>
</dbReference>
<feature type="compositionally biased region" description="Basic and acidic residues" evidence="1">
    <location>
        <begin position="92"/>
        <end position="103"/>
    </location>
</feature>
<organism evidence="2 3">
    <name type="scientific">Buphagus erythrorhynchus</name>
    <name type="common">red-billed oxpecker</name>
    <dbReference type="NCBI Taxonomy" id="245048"/>
    <lineage>
        <taxon>Eukaryota</taxon>
        <taxon>Metazoa</taxon>
        <taxon>Chordata</taxon>
        <taxon>Craniata</taxon>
        <taxon>Vertebrata</taxon>
        <taxon>Euteleostomi</taxon>
        <taxon>Archelosauria</taxon>
        <taxon>Archosauria</taxon>
        <taxon>Dinosauria</taxon>
        <taxon>Saurischia</taxon>
        <taxon>Theropoda</taxon>
        <taxon>Coelurosauria</taxon>
        <taxon>Aves</taxon>
        <taxon>Neognathae</taxon>
        <taxon>Neoaves</taxon>
        <taxon>Telluraves</taxon>
        <taxon>Australaves</taxon>
        <taxon>Passeriformes</taxon>
        <taxon>Sturnidae</taxon>
        <taxon>Buphagus</taxon>
    </lineage>
</organism>
<name>A0A7L3H788_9PASS</name>
<feature type="non-terminal residue" evidence="2">
    <location>
        <position position="1"/>
    </location>
</feature>
<proteinExistence type="predicted"/>
<feature type="non-terminal residue" evidence="2">
    <location>
        <position position="118"/>
    </location>
</feature>
<dbReference type="PANTHER" id="PTHR15192">
    <property type="entry name" value="PROTEIN CBG05349"/>
    <property type="match status" value="1"/>
</dbReference>
<keyword evidence="3" id="KW-1185">Reference proteome</keyword>
<evidence type="ECO:0000256" key="1">
    <source>
        <dbReference type="SAM" id="MobiDB-lite"/>
    </source>
</evidence>
<gene>
    <name evidence="2" type="primary">Osgin2</name>
    <name evidence="2" type="ORF">BUPERY_R07612</name>
</gene>
<dbReference type="GO" id="GO:0008083">
    <property type="term" value="F:growth factor activity"/>
    <property type="evidence" value="ECO:0007669"/>
    <property type="project" value="TreeGrafter"/>
</dbReference>
<dbReference type="AlphaFoldDB" id="A0A7L3H788"/>
<evidence type="ECO:0000313" key="3">
    <source>
        <dbReference type="Proteomes" id="UP000566314"/>
    </source>
</evidence>
<accession>A0A7L3H788</accession>
<dbReference type="OrthoDB" id="412005at2759"/>
<comment type="caution">
    <text evidence="2">The sequence shown here is derived from an EMBL/GenBank/DDBJ whole genome shotgun (WGS) entry which is preliminary data.</text>
</comment>
<sequence length="118" mass="13648">YIPHIVLGKGPPGGAWHSMEGSMLTISFGDWMELPGLSFKEWAASKRRNIKSDRVMPEEIACYYKHYVKVMGLQKNFRDNVYITSVSRLYREKDDEGRSHQNEDISTQHLEIEDGQKS</sequence>
<dbReference type="PANTHER" id="PTHR15192:SF4">
    <property type="entry name" value="OXIDATIVE STRESS-INDUCED GROWTH INHIBITOR 2"/>
    <property type="match status" value="1"/>
</dbReference>
<dbReference type="EMBL" id="VZTT01037449">
    <property type="protein sequence ID" value="NXU01054.1"/>
    <property type="molecule type" value="Genomic_DNA"/>
</dbReference>